<keyword evidence="4 12" id="KW-0349">Heme</keyword>
<name>A0A2K0TQE8_TRIHA</name>
<evidence type="ECO:0000256" key="12">
    <source>
        <dbReference type="PIRSR" id="PIRSR602401-1"/>
    </source>
</evidence>
<evidence type="ECO:0000256" key="4">
    <source>
        <dbReference type="ARBA" id="ARBA00022617"/>
    </source>
</evidence>
<dbReference type="PRINTS" id="PR00385">
    <property type="entry name" value="P450"/>
</dbReference>
<keyword evidence="10 13" id="KW-0503">Monooxygenase</keyword>
<keyword evidence="5 14" id="KW-0812">Transmembrane</keyword>
<gene>
    <name evidence="15" type="ORF">THARTR1_10443</name>
</gene>
<comment type="cofactor">
    <cofactor evidence="1 12">
        <name>heme</name>
        <dbReference type="ChEBI" id="CHEBI:30413"/>
    </cofactor>
</comment>
<dbReference type="GO" id="GO:0016020">
    <property type="term" value="C:membrane"/>
    <property type="evidence" value="ECO:0007669"/>
    <property type="project" value="UniProtKB-SubCell"/>
</dbReference>
<dbReference type="CDD" id="cd11062">
    <property type="entry name" value="CYP58-like"/>
    <property type="match status" value="1"/>
</dbReference>
<evidence type="ECO:0000256" key="1">
    <source>
        <dbReference type="ARBA" id="ARBA00001971"/>
    </source>
</evidence>
<dbReference type="AlphaFoldDB" id="A0A2K0TQE8"/>
<dbReference type="InterPro" id="IPR001128">
    <property type="entry name" value="Cyt_P450"/>
</dbReference>
<dbReference type="GO" id="GO:0004497">
    <property type="term" value="F:monooxygenase activity"/>
    <property type="evidence" value="ECO:0007669"/>
    <property type="project" value="UniProtKB-KW"/>
</dbReference>
<evidence type="ECO:0000313" key="16">
    <source>
        <dbReference type="Proteomes" id="UP000236290"/>
    </source>
</evidence>
<protein>
    <recommendedName>
        <fullName evidence="17">Cytochrome P450</fullName>
    </recommendedName>
</protein>
<dbReference type="InterPro" id="IPR002401">
    <property type="entry name" value="Cyt_P450_E_grp-I"/>
</dbReference>
<feature type="transmembrane region" description="Helical" evidence="14">
    <location>
        <begin position="13"/>
        <end position="35"/>
    </location>
</feature>
<dbReference type="Pfam" id="PF00067">
    <property type="entry name" value="p450"/>
    <property type="match status" value="1"/>
</dbReference>
<evidence type="ECO:0000256" key="8">
    <source>
        <dbReference type="ARBA" id="ARBA00023002"/>
    </source>
</evidence>
<dbReference type="InterPro" id="IPR036396">
    <property type="entry name" value="Cyt_P450_sf"/>
</dbReference>
<evidence type="ECO:0000256" key="3">
    <source>
        <dbReference type="ARBA" id="ARBA00010617"/>
    </source>
</evidence>
<evidence type="ECO:0000313" key="15">
    <source>
        <dbReference type="EMBL" id="PNP47758.1"/>
    </source>
</evidence>
<dbReference type="FunFam" id="1.10.630.10:FF:000069">
    <property type="entry name" value="Cytochrome P450, putative (Eurofung)"/>
    <property type="match status" value="1"/>
</dbReference>
<keyword evidence="8 13" id="KW-0560">Oxidoreductase</keyword>
<dbReference type="EMBL" id="MTYI01000253">
    <property type="protein sequence ID" value="PNP47758.1"/>
    <property type="molecule type" value="Genomic_DNA"/>
</dbReference>
<dbReference type="PANTHER" id="PTHR24305:SF157">
    <property type="entry name" value="N-ACETYLTRYPTOPHAN 6-HYDROXYLASE IVOC-RELATED"/>
    <property type="match status" value="1"/>
</dbReference>
<evidence type="ECO:0000256" key="10">
    <source>
        <dbReference type="ARBA" id="ARBA00023033"/>
    </source>
</evidence>
<evidence type="ECO:0000256" key="7">
    <source>
        <dbReference type="ARBA" id="ARBA00022989"/>
    </source>
</evidence>
<keyword evidence="11 14" id="KW-0472">Membrane</keyword>
<evidence type="ECO:0000256" key="9">
    <source>
        <dbReference type="ARBA" id="ARBA00023004"/>
    </source>
</evidence>
<proteinExistence type="inferred from homology"/>
<dbReference type="PANTHER" id="PTHR24305">
    <property type="entry name" value="CYTOCHROME P450"/>
    <property type="match status" value="1"/>
</dbReference>
<evidence type="ECO:0000256" key="14">
    <source>
        <dbReference type="SAM" id="Phobius"/>
    </source>
</evidence>
<evidence type="ECO:0000256" key="11">
    <source>
        <dbReference type="ARBA" id="ARBA00023136"/>
    </source>
</evidence>
<feature type="binding site" description="axial binding residue" evidence="12">
    <location>
        <position position="456"/>
    </location>
    <ligand>
        <name>heme</name>
        <dbReference type="ChEBI" id="CHEBI:30413"/>
    </ligand>
    <ligandPart>
        <name>Fe</name>
        <dbReference type="ChEBI" id="CHEBI:18248"/>
    </ligandPart>
</feature>
<dbReference type="Gene3D" id="1.10.630.10">
    <property type="entry name" value="Cytochrome P450"/>
    <property type="match status" value="1"/>
</dbReference>
<evidence type="ECO:0000256" key="13">
    <source>
        <dbReference type="RuleBase" id="RU000461"/>
    </source>
</evidence>
<evidence type="ECO:0000256" key="5">
    <source>
        <dbReference type="ARBA" id="ARBA00022692"/>
    </source>
</evidence>
<dbReference type="PROSITE" id="PS00086">
    <property type="entry name" value="CYTOCHROME_P450"/>
    <property type="match status" value="1"/>
</dbReference>
<dbReference type="InterPro" id="IPR050121">
    <property type="entry name" value="Cytochrome_P450_monoxygenase"/>
</dbReference>
<evidence type="ECO:0008006" key="17">
    <source>
        <dbReference type="Google" id="ProtNLM"/>
    </source>
</evidence>
<accession>A0A2K0TQE8</accession>
<dbReference type="GO" id="GO:0020037">
    <property type="term" value="F:heme binding"/>
    <property type="evidence" value="ECO:0007669"/>
    <property type="project" value="InterPro"/>
</dbReference>
<dbReference type="InterPro" id="IPR017972">
    <property type="entry name" value="Cyt_P450_CS"/>
</dbReference>
<keyword evidence="7 14" id="KW-1133">Transmembrane helix</keyword>
<reference evidence="15 16" key="1">
    <citation type="submission" date="2017-02" db="EMBL/GenBank/DDBJ databases">
        <title>Genomes of Trichoderma spp. with biocontrol activity.</title>
        <authorList>
            <person name="Gardiner D."/>
            <person name="Kazan K."/>
            <person name="Vos C."/>
            <person name="Harvey P."/>
        </authorList>
    </citation>
    <scope>NUCLEOTIDE SEQUENCE [LARGE SCALE GENOMIC DNA]</scope>
    <source>
        <strain evidence="15 16">Tr1</strain>
    </source>
</reference>
<dbReference type="OrthoDB" id="3945418at2759"/>
<dbReference type="GO" id="GO:0016705">
    <property type="term" value="F:oxidoreductase activity, acting on paired donors, with incorporation or reduction of molecular oxygen"/>
    <property type="evidence" value="ECO:0007669"/>
    <property type="project" value="InterPro"/>
</dbReference>
<organism evidence="15 16">
    <name type="scientific">Trichoderma harzianum</name>
    <name type="common">Hypocrea lixii</name>
    <dbReference type="NCBI Taxonomy" id="5544"/>
    <lineage>
        <taxon>Eukaryota</taxon>
        <taxon>Fungi</taxon>
        <taxon>Dikarya</taxon>
        <taxon>Ascomycota</taxon>
        <taxon>Pezizomycotina</taxon>
        <taxon>Sordariomycetes</taxon>
        <taxon>Hypocreomycetidae</taxon>
        <taxon>Hypocreales</taxon>
        <taxon>Hypocreaceae</taxon>
        <taxon>Trichoderma</taxon>
    </lineage>
</organism>
<evidence type="ECO:0000256" key="2">
    <source>
        <dbReference type="ARBA" id="ARBA00004167"/>
    </source>
</evidence>
<dbReference type="SUPFAM" id="SSF48264">
    <property type="entry name" value="Cytochrome P450"/>
    <property type="match status" value="1"/>
</dbReference>
<evidence type="ECO:0000256" key="6">
    <source>
        <dbReference type="ARBA" id="ARBA00022723"/>
    </source>
</evidence>
<dbReference type="Proteomes" id="UP000236290">
    <property type="component" value="Unassembled WGS sequence"/>
</dbReference>
<keyword evidence="9 12" id="KW-0408">Iron</keyword>
<comment type="caution">
    <text evidence="15">The sequence shown here is derived from an EMBL/GenBank/DDBJ whole genome shotgun (WGS) entry which is preliminary data.</text>
</comment>
<keyword evidence="6 12" id="KW-0479">Metal-binding</keyword>
<comment type="similarity">
    <text evidence="3 13">Belongs to the cytochrome P450 family.</text>
</comment>
<dbReference type="GO" id="GO:0005506">
    <property type="term" value="F:iron ion binding"/>
    <property type="evidence" value="ECO:0007669"/>
    <property type="project" value="InterPro"/>
</dbReference>
<sequence>MEDPSVTRPSERMVGSFAALYILYLFCLVIYRLYFSPLAKFPGPKLAAISKWYEFYYDVILRGQFTFQIQRMHKKYGPIVRINPFELHIEDSSYWDELYTSNKEYERYAWMSGRFGANTTTSSTVKSDLHSIRRAPLNPMFSKRSITKFEPIVHEKVELLSKGIARYDVSGSVLPLNSAFNAFAGDVIASYCFGFSYNQLESTDFHDNFHPAYEAVRKLAHFSLQFPMVYIALGLCPRRLMKVLTPNIYKMFELQKHRQDLQGKIKNIIDGHEKNRVNSGHPTIFNELLQSNLPPQERTVRRLGSEAQQMIGAGVETVAWALTTTVFHLLNNPSKLKTLRNELEKAIPDPAALPNSLALEKLPYLAACAKEGVRLSTGVSVRLPRVSPKKPMKYRNWVIPPGTPVSMTTLDVLRDEQIFTDPTLFIPERWLDNPKTSRGDSLSRYYVPFGKGPRMCIGINLAYVELHLALAMLFRRFKFELYETDISDVEIAHDFFVPQPKLDTKGMRVKVKLADS</sequence>
<dbReference type="PRINTS" id="PR00463">
    <property type="entry name" value="EP450I"/>
</dbReference>
<comment type="subcellular location">
    <subcellularLocation>
        <location evidence="2">Membrane</location>
        <topology evidence="2">Single-pass membrane protein</topology>
    </subcellularLocation>
</comment>